<comment type="subcellular location">
    <subcellularLocation>
        <location evidence="1">Cytoplasm</location>
    </subcellularLocation>
</comment>
<evidence type="ECO:0000256" key="2">
    <source>
        <dbReference type="ARBA" id="ARBA00022490"/>
    </source>
</evidence>
<feature type="compositionally biased region" description="Basic and acidic residues" evidence="4">
    <location>
        <begin position="130"/>
        <end position="150"/>
    </location>
</feature>
<dbReference type="GO" id="GO:0003723">
    <property type="term" value="F:RNA binding"/>
    <property type="evidence" value="ECO:0007669"/>
    <property type="project" value="InterPro"/>
</dbReference>
<evidence type="ECO:0000256" key="1">
    <source>
        <dbReference type="ARBA" id="ARBA00004496"/>
    </source>
</evidence>
<organism evidence="6 7">
    <name type="scientific">Mytilus galloprovincialis</name>
    <name type="common">Mediterranean mussel</name>
    <dbReference type="NCBI Taxonomy" id="29158"/>
    <lineage>
        <taxon>Eukaryota</taxon>
        <taxon>Metazoa</taxon>
        <taxon>Spiralia</taxon>
        <taxon>Lophotrochozoa</taxon>
        <taxon>Mollusca</taxon>
        <taxon>Bivalvia</taxon>
        <taxon>Autobranchia</taxon>
        <taxon>Pteriomorphia</taxon>
        <taxon>Mytilida</taxon>
        <taxon>Mytiloidea</taxon>
        <taxon>Mytilidae</taxon>
        <taxon>Mytilinae</taxon>
        <taxon>Mytilus</taxon>
    </lineage>
</organism>
<sequence>MDEDGPKRPRVPHFNGNYDWFDETETGNNSDNDIGGEYIEEFPRLSKENNIKKSQMCKPLRPLPVAAYREQGSTFTHSSTAERLHQEKHVTSEEDEESSGNVRSYANVVSAKKEQRSSSLSPRRNQQVDYNRRAQSYERDKHPKMYGIRDCDDKETKEYIYSAGSKGQDDLHEKGYDEEHYANKSNKYNDEEYTLVSPHDRIQESLGAIFTKKGKASTDQQTKLTKLNSFLQGILSKQVEKRVNIVPGNEQLSANGQNKENVKYLTIQQESVRTPNINDHSVETSEIKKRHVKDVIRTDMGAAAKSSGGGIEAAKSSGGGIKAAKSSGGGIEAAKSSGGGIEAAKSSGGGIEAAKSSGGGIEAAKSSGGGLKAAKSSGGGIETSMSLKESEPGNFSDRTDCYTVLGSAGEEKNAMVNNTEDDQSASCLNDLEQLIETLTLEPDEEDVAKIQTLADTVKTSSDLKELANIIYNRCMKDREFGKTGACLCDRLANMEVEGSKFRNIMLSLVQLDYKDKDSLRTKSPGKFLGFVTFLCQVFGNMRTAKGEPFNVLSGPIYDCIYTIFNDDNSSDDDYECLLLQVQSIGKELEAFDEFKMSELMEKVRTKIIKDG</sequence>
<dbReference type="OrthoDB" id="6141637at2759"/>
<dbReference type="InterPro" id="IPR051367">
    <property type="entry name" value="mRNA_TranslReg/HistoneTransl"/>
</dbReference>
<dbReference type="EMBL" id="UYJE01003169">
    <property type="protein sequence ID" value="VDI17114.1"/>
    <property type="molecule type" value="Genomic_DNA"/>
</dbReference>
<evidence type="ECO:0000259" key="5">
    <source>
        <dbReference type="Pfam" id="PF02854"/>
    </source>
</evidence>
<dbReference type="GO" id="GO:0005829">
    <property type="term" value="C:cytosol"/>
    <property type="evidence" value="ECO:0007669"/>
    <property type="project" value="TreeGrafter"/>
</dbReference>
<evidence type="ECO:0000313" key="6">
    <source>
        <dbReference type="EMBL" id="VDI17114.1"/>
    </source>
</evidence>
<dbReference type="SUPFAM" id="SSF48371">
    <property type="entry name" value="ARM repeat"/>
    <property type="match status" value="1"/>
</dbReference>
<dbReference type="InterPro" id="IPR016024">
    <property type="entry name" value="ARM-type_fold"/>
</dbReference>
<feature type="region of interest" description="Disordered" evidence="4">
    <location>
        <begin position="363"/>
        <end position="394"/>
    </location>
</feature>
<dbReference type="Pfam" id="PF02854">
    <property type="entry name" value="MIF4G"/>
    <property type="match status" value="1"/>
</dbReference>
<feature type="compositionally biased region" description="Polar residues" evidence="4">
    <location>
        <begin position="117"/>
        <end position="129"/>
    </location>
</feature>
<accession>A0A8B6D9A4</accession>
<dbReference type="AlphaFoldDB" id="A0A8B6D9A4"/>
<dbReference type="GO" id="GO:0006446">
    <property type="term" value="P:regulation of translational initiation"/>
    <property type="evidence" value="ECO:0007669"/>
    <property type="project" value="TreeGrafter"/>
</dbReference>
<feature type="region of interest" description="Disordered" evidence="4">
    <location>
        <begin position="64"/>
        <end position="150"/>
    </location>
</feature>
<evidence type="ECO:0000256" key="4">
    <source>
        <dbReference type="SAM" id="MobiDB-lite"/>
    </source>
</evidence>
<proteinExistence type="predicted"/>
<dbReference type="Gene3D" id="1.25.40.180">
    <property type="match status" value="1"/>
</dbReference>
<evidence type="ECO:0000313" key="7">
    <source>
        <dbReference type="Proteomes" id="UP000596742"/>
    </source>
</evidence>
<protein>
    <recommendedName>
        <fullName evidence="5">MIF4G domain-containing protein</fullName>
    </recommendedName>
</protein>
<dbReference type="Proteomes" id="UP000596742">
    <property type="component" value="Unassembled WGS sequence"/>
</dbReference>
<evidence type="ECO:0000256" key="3">
    <source>
        <dbReference type="ARBA" id="ARBA00022845"/>
    </source>
</evidence>
<feature type="non-terminal residue" evidence="6">
    <location>
        <position position="611"/>
    </location>
</feature>
<keyword evidence="7" id="KW-1185">Reference proteome</keyword>
<feature type="compositionally biased region" description="Gly residues" evidence="4">
    <location>
        <begin position="363"/>
        <end position="381"/>
    </location>
</feature>
<dbReference type="PANTHER" id="PTHR23254:SF16">
    <property type="entry name" value="CBP80_20-DEPENDENT TRANSLATION INITIATION FACTOR"/>
    <property type="match status" value="1"/>
</dbReference>
<feature type="domain" description="MIF4G" evidence="5">
    <location>
        <begin position="450"/>
        <end position="605"/>
    </location>
</feature>
<keyword evidence="3" id="KW-0810">Translation regulation</keyword>
<name>A0A8B6D9A4_MYTGA</name>
<feature type="compositionally biased region" description="Basic and acidic residues" evidence="4">
    <location>
        <begin position="80"/>
        <end position="92"/>
    </location>
</feature>
<gene>
    <name evidence="6" type="ORF">MGAL_10B081426</name>
</gene>
<feature type="region of interest" description="Disordered" evidence="4">
    <location>
        <begin position="1"/>
        <end position="35"/>
    </location>
</feature>
<keyword evidence="2" id="KW-0963">Cytoplasm</keyword>
<dbReference type="InterPro" id="IPR003890">
    <property type="entry name" value="MIF4G-like_typ-3"/>
</dbReference>
<dbReference type="PANTHER" id="PTHR23254">
    <property type="entry name" value="EIF4G DOMAIN PROTEIN"/>
    <property type="match status" value="1"/>
</dbReference>
<dbReference type="GO" id="GO:0008494">
    <property type="term" value="F:translation activator activity"/>
    <property type="evidence" value="ECO:0007669"/>
    <property type="project" value="TreeGrafter"/>
</dbReference>
<comment type="caution">
    <text evidence="6">The sequence shown here is derived from an EMBL/GenBank/DDBJ whole genome shotgun (WGS) entry which is preliminary data.</text>
</comment>
<reference evidence="6" key="1">
    <citation type="submission" date="2018-11" db="EMBL/GenBank/DDBJ databases">
        <authorList>
            <person name="Alioto T."/>
            <person name="Alioto T."/>
        </authorList>
    </citation>
    <scope>NUCLEOTIDE SEQUENCE</scope>
</reference>